<reference evidence="3" key="1">
    <citation type="journal article" date="2020" name="Stud. Mycol.">
        <title>101 Dothideomycetes genomes: a test case for predicting lifestyles and emergence of pathogens.</title>
        <authorList>
            <person name="Haridas S."/>
            <person name="Albert R."/>
            <person name="Binder M."/>
            <person name="Bloem J."/>
            <person name="Labutti K."/>
            <person name="Salamov A."/>
            <person name="Andreopoulos B."/>
            <person name="Baker S."/>
            <person name="Barry K."/>
            <person name="Bills G."/>
            <person name="Bluhm B."/>
            <person name="Cannon C."/>
            <person name="Castanera R."/>
            <person name="Culley D."/>
            <person name="Daum C."/>
            <person name="Ezra D."/>
            <person name="Gonzalez J."/>
            <person name="Henrissat B."/>
            <person name="Kuo A."/>
            <person name="Liang C."/>
            <person name="Lipzen A."/>
            <person name="Lutzoni F."/>
            <person name="Magnuson J."/>
            <person name="Mondo S."/>
            <person name="Nolan M."/>
            <person name="Ohm R."/>
            <person name="Pangilinan J."/>
            <person name="Park H.-J."/>
            <person name="Ramirez L."/>
            <person name="Alfaro M."/>
            <person name="Sun H."/>
            <person name="Tritt A."/>
            <person name="Yoshinaga Y."/>
            <person name="Zwiers L.-H."/>
            <person name="Turgeon B."/>
            <person name="Goodwin S."/>
            <person name="Spatafora J."/>
            <person name="Crous P."/>
            <person name="Grigoriev I."/>
        </authorList>
    </citation>
    <scope>NUCLEOTIDE SEQUENCE</scope>
    <source>
        <strain evidence="3">CBS 125425</strain>
    </source>
</reference>
<feature type="region of interest" description="Disordered" evidence="2">
    <location>
        <begin position="189"/>
        <end position="211"/>
    </location>
</feature>
<accession>A0A9P4R0T7</accession>
<dbReference type="AlphaFoldDB" id="A0A9P4R0T7"/>
<keyword evidence="4" id="KW-1185">Reference proteome</keyword>
<protein>
    <submittedName>
        <fullName evidence="3">Uncharacterized protein</fullName>
    </submittedName>
</protein>
<evidence type="ECO:0000313" key="3">
    <source>
        <dbReference type="EMBL" id="KAF2734406.1"/>
    </source>
</evidence>
<dbReference type="OrthoDB" id="3800982at2759"/>
<evidence type="ECO:0000256" key="1">
    <source>
        <dbReference type="SAM" id="Coils"/>
    </source>
</evidence>
<dbReference type="EMBL" id="ML996148">
    <property type="protein sequence ID" value="KAF2734406.1"/>
    <property type="molecule type" value="Genomic_DNA"/>
</dbReference>
<evidence type="ECO:0000256" key="2">
    <source>
        <dbReference type="SAM" id="MobiDB-lite"/>
    </source>
</evidence>
<comment type="caution">
    <text evidence="3">The sequence shown here is derived from an EMBL/GenBank/DDBJ whole genome shotgun (WGS) entry which is preliminary data.</text>
</comment>
<gene>
    <name evidence="3" type="ORF">EJ04DRAFT_603112</name>
</gene>
<sequence>SSTPFGIAKARQLLFHLTSRTKSTHLQTRFDTIPNPSIATSFHQLTMLPSPSRLTHKPLNSPIRAAAPHYPPNIFQISIPHTATFHSSPSRLVLHTCPPSSSTAPRPRPSTTLLLSLPLTHKISKLLVTNRQLEVLGRSRSPFSSSLREDQLARKMSALEDRYEDLREGVERELEEAWVRAGFLPPNHNQAAAAAQKSPQVDGYTVDKDLKRKRQQEEIRAGKRKKMSKDASVGGHAVQPIGIPLAAGKLEPDHRDRLWGWNWGEAIGRGRIKEALVSPRGSVFGC</sequence>
<feature type="region of interest" description="Disordered" evidence="2">
    <location>
        <begin position="216"/>
        <end position="235"/>
    </location>
</feature>
<feature type="non-terminal residue" evidence="3">
    <location>
        <position position="1"/>
    </location>
</feature>
<dbReference type="Proteomes" id="UP000799444">
    <property type="component" value="Unassembled WGS sequence"/>
</dbReference>
<feature type="coiled-coil region" evidence="1">
    <location>
        <begin position="149"/>
        <end position="176"/>
    </location>
</feature>
<name>A0A9P4R0T7_9PLEO</name>
<keyword evidence="1" id="KW-0175">Coiled coil</keyword>
<organism evidence="3 4">
    <name type="scientific">Polyplosphaeria fusca</name>
    <dbReference type="NCBI Taxonomy" id="682080"/>
    <lineage>
        <taxon>Eukaryota</taxon>
        <taxon>Fungi</taxon>
        <taxon>Dikarya</taxon>
        <taxon>Ascomycota</taxon>
        <taxon>Pezizomycotina</taxon>
        <taxon>Dothideomycetes</taxon>
        <taxon>Pleosporomycetidae</taxon>
        <taxon>Pleosporales</taxon>
        <taxon>Tetraplosphaeriaceae</taxon>
        <taxon>Polyplosphaeria</taxon>
    </lineage>
</organism>
<proteinExistence type="predicted"/>
<evidence type="ECO:0000313" key="4">
    <source>
        <dbReference type="Proteomes" id="UP000799444"/>
    </source>
</evidence>